<organism evidence="1 2">
    <name type="scientific">Owenia fusiformis</name>
    <name type="common">Polychaete worm</name>
    <dbReference type="NCBI Taxonomy" id="6347"/>
    <lineage>
        <taxon>Eukaryota</taxon>
        <taxon>Metazoa</taxon>
        <taxon>Spiralia</taxon>
        <taxon>Lophotrochozoa</taxon>
        <taxon>Annelida</taxon>
        <taxon>Polychaeta</taxon>
        <taxon>Sedentaria</taxon>
        <taxon>Canalipalpata</taxon>
        <taxon>Sabellida</taxon>
        <taxon>Oweniida</taxon>
        <taxon>Oweniidae</taxon>
        <taxon>Owenia</taxon>
    </lineage>
</organism>
<dbReference type="AlphaFoldDB" id="A0A8S4N8F5"/>
<dbReference type="InterPro" id="IPR031366">
    <property type="entry name" value="DUF4663"/>
</dbReference>
<comment type="caution">
    <text evidence="1">The sequence shown here is derived from an EMBL/GenBank/DDBJ whole genome shotgun (WGS) entry which is preliminary data.</text>
</comment>
<dbReference type="EMBL" id="CAIIXF020000002">
    <property type="protein sequence ID" value="CAH1776777.1"/>
    <property type="molecule type" value="Genomic_DNA"/>
</dbReference>
<dbReference type="PANTHER" id="PTHR36872">
    <property type="entry name" value="GENE 5901-RELATED"/>
    <property type="match status" value="1"/>
</dbReference>
<protein>
    <submittedName>
        <fullName evidence="1">Uncharacterized protein</fullName>
    </submittedName>
</protein>
<reference evidence="1" key="1">
    <citation type="submission" date="2022-03" db="EMBL/GenBank/DDBJ databases">
        <authorList>
            <person name="Martin C."/>
        </authorList>
    </citation>
    <scope>NUCLEOTIDE SEQUENCE</scope>
</reference>
<evidence type="ECO:0000313" key="1">
    <source>
        <dbReference type="EMBL" id="CAH1776777.1"/>
    </source>
</evidence>
<evidence type="ECO:0000313" key="2">
    <source>
        <dbReference type="Proteomes" id="UP000749559"/>
    </source>
</evidence>
<dbReference type="Pfam" id="PF15668">
    <property type="entry name" value="DUF4663"/>
    <property type="match status" value="1"/>
</dbReference>
<keyword evidence="2" id="KW-1185">Reference proteome</keyword>
<accession>A0A8S4N8F5</accession>
<dbReference type="Proteomes" id="UP000749559">
    <property type="component" value="Unassembled WGS sequence"/>
</dbReference>
<sequence length="252" mass="29349">MNVFSHMDAKFFRKLDRCDINLAWSLARSHIGKHLFGNNGSPTAFTVPFLTEVTNYDLLNTVIREKQNWFDKIFAFHPVFKVAGHLSHLLDNSLDKNILLEFGDPIVGTRKFNRYFVLQIQGERKHVKKHVEIRLENCEISELRSHPKQGDIILNMNIADLSEQRHLYVIDRVFTVGRIYIKVVIDNEECDLRLSGRIPIGFMYQKYSLGRQGVLGPREMSSFKHHKNAKWIRKAAFCEWKDSTPGTSDIFK</sequence>
<proteinExistence type="predicted"/>
<gene>
    <name evidence="1" type="ORF">OFUS_LOCUS3918</name>
</gene>
<dbReference type="PANTHER" id="PTHR36872:SF1">
    <property type="entry name" value="GENE 5901-RELATED"/>
    <property type="match status" value="1"/>
</dbReference>
<name>A0A8S4N8F5_OWEFU</name>